<dbReference type="InterPro" id="IPR014721">
    <property type="entry name" value="Ribsml_uS5_D2-typ_fold_subgr"/>
</dbReference>
<name>A0ABX1K5A3_9CELL</name>
<dbReference type="Pfam" id="PF13541">
    <property type="entry name" value="ChlI"/>
    <property type="match status" value="1"/>
</dbReference>
<reference evidence="1 2" key="1">
    <citation type="submission" date="2020-04" db="EMBL/GenBank/DDBJ databases">
        <title>MicrobeNet Type strains.</title>
        <authorList>
            <person name="Nicholson A.C."/>
        </authorList>
    </citation>
    <scope>NUCLEOTIDE SEQUENCE [LARGE SCALE GENOMIC DNA]</scope>
    <source>
        <strain evidence="1 2">ATCC BAA-787</strain>
    </source>
</reference>
<keyword evidence="2" id="KW-1185">Reference proteome</keyword>
<protein>
    <submittedName>
        <fullName evidence="1">ATP-binding protein</fullName>
    </submittedName>
</protein>
<organism evidence="1 2">
    <name type="scientific">Cellulomonas septica</name>
    <dbReference type="NCBI Taxonomy" id="285080"/>
    <lineage>
        <taxon>Bacteria</taxon>
        <taxon>Bacillati</taxon>
        <taxon>Actinomycetota</taxon>
        <taxon>Actinomycetes</taxon>
        <taxon>Micrococcales</taxon>
        <taxon>Cellulomonadaceae</taxon>
        <taxon>Cellulomonas</taxon>
    </lineage>
</organism>
<evidence type="ECO:0000313" key="2">
    <source>
        <dbReference type="Proteomes" id="UP000777774"/>
    </source>
</evidence>
<keyword evidence="1" id="KW-0547">Nucleotide-binding</keyword>
<dbReference type="SUPFAM" id="SSF54211">
    <property type="entry name" value="Ribosomal protein S5 domain 2-like"/>
    <property type="match status" value="1"/>
</dbReference>
<sequence>MTLGRTLAVALVGLAAHVVDVEAHLAPSLPAFTLVGLPDASLAEARDRVRAAVTSSGLAWPNRRITVNLSPATLPKSGSAFDLAIAVATLAGAGLVDADRVHGVVHVGELGLDGRLRPVRGVLPAVAAAVAAG</sequence>
<accession>A0ABX1K5A3</accession>
<keyword evidence="1" id="KW-0067">ATP-binding</keyword>
<dbReference type="GO" id="GO:0005524">
    <property type="term" value="F:ATP binding"/>
    <property type="evidence" value="ECO:0007669"/>
    <property type="project" value="UniProtKB-KW"/>
</dbReference>
<dbReference type="RefSeq" id="WP_343035583.1">
    <property type="nucleotide sequence ID" value="NZ_JAAXOY010000648.1"/>
</dbReference>
<proteinExistence type="predicted"/>
<dbReference type="Proteomes" id="UP000777774">
    <property type="component" value="Unassembled WGS sequence"/>
</dbReference>
<dbReference type="Gene3D" id="3.30.230.10">
    <property type="match status" value="1"/>
</dbReference>
<comment type="caution">
    <text evidence="1">The sequence shown here is derived from an EMBL/GenBank/DDBJ whole genome shotgun (WGS) entry which is preliminary data.</text>
</comment>
<gene>
    <name evidence="1" type="ORF">HGA02_17700</name>
</gene>
<dbReference type="InterPro" id="IPR020568">
    <property type="entry name" value="Ribosomal_Su5_D2-typ_SF"/>
</dbReference>
<feature type="non-terminal residue" evidence="1">
    <location>
        <position position="133"/>
    </location>
</feature>
<dbReference type="EMBL" id="JAAXOY010000648">
    <property type="protein sequence ID" value="NKY41284.1"/>
    <property type="molecule type" value="Genomic_DNA"/>
</dbReference>
<evidence type="ECO:0000313" key="1">
    <source>
        <dbReference type="EMBL" id="NKY41284.1"/>
    </source>
</evidence>